<comment type="caution">
    <text evidence="1">The sequence shown here is derived from an EMBL/GenBank/DDBJ whole genome shotgun (WGS) entry which is preliminary data.</text>
</comment>
<dbReference type="RefSeq" id="WP_124954677.1">
    <property type="nucleotide sequence ID" value="NZ_RRCH01000017.1"/>
</dbReference>
<evidence type="ECO:0000313" key="1">
    <source>
        <dbReference type="EMBL" id="RRJ31020.1"/>
    </source>
</evidence>
<reference evidence="1 2" key="1">
    <citation type="submission" date="2018-11" db="EMBL/GenBank/DDBJ databases">
        <title>Taxonoimc description of Halomarina strain SPP-AMP-1.</title>
        <authorList>
            <person name="Pal Y."/>
            <person name="Srinivasana K."/>
            <person name="Verma A."/>
            <person name="Kumar P."/>
        </authorList>
    </citation>
    <scope>NUCLEOTIDE SEQUENCE [LARGE SCALE GENOMIC DNA]</scope>
    <source>
        <strain evidence="1 2">SPP-AMP-1</strain>
    </source>
</reference>
<keyword evidence="2" id="KW-1185">Reference proteome</keyword>
<dbReference type="AlphaFoldDB" id="A0A3P3RE62"/>
<organism evidence="1 2">
    <name type="scientific">Halocatena pleomorpha</name>
    <dbReference type="NCBI Taxonomy" id="1785090"/>
    <lineage>
        <taxon>Archaea</taxon>
        <taxon>Methanobacteriati</taxon>
        <taxon>Methanobacteriota</taxon>
        <taxon>Stenosarchaea group</taxon>
        <taxon>Halobacteria</taxon>
        <taxon>Halobacteriales</taxon>
        <taxon>Natronomonadaceae</taxon>
        <taxon>Halocatena</taxon>
    </lineage>
</organism>
<dbReference type="OrthoDB" id="18015at2157"/>
<accession>A0A3P3RE62</accession>
<dbReference type="Pfam" id="PF04242">
    <property type="entry name" value="DUF424"/>
    <property type="match status" value="1"/>
</dbReference>
<dbReference type="EMBL" id="RRCH01000017">
    <property type="protein sequence ID" value="RRJ31020.1"/>
    <property type="molecule type" value="Genomic_DNA"/>
</dbReference>
<dbReference type="InterPro" id="IPR007355">
    <property type="entry name" value="DUF424"/>
</dbReference>
<dbReference type="Gene3D" id="3.30.1860.10">
    <property type="entry name" value="uncharacterized conserved protein from methanopyrus kandleri domain like"/>
    <property type="match status" value="1"/>
</dbReference>
<evidence type="ECO:0000313" key="2">
    <source>
        <dbReference type="Proteomes" id="UP000282322"/>
    </source>
</evidence>
<sequence length="98" mass="10631">MLLTQHETDRGLLVAVCDTDVVGDTFENERATLTVDAEFYADDARTADEDAVIEALSRASIANIVGTRSVSIAIEHGIIDEASVLDFDGTRHAQLLRL</sequence>
<protein>
    <submittedName>
        <fullName evidence="1">DUF424 family protein</fullName>
    </submittedName>
</protein>
<dbReference type="Proteomes" id="UP000282322">
    <property type="component" value="Unassembled WGS sequence"/>
</dbReference>
<name>A0A3P3RE62_9EURY</name>
<proteinExistence type="predicted"/>
<gene>
    <name evidence="1" type="ORF">EIK79_08395</name>
</gene>